<comment type="caution">
    <text evidence="2">The sequence shown here is derived from an EMBL/GenBank/DDBJ whole genome shotgun (WGS) entry which is preliminary data.</text>
</comment>
<dbReference type="EMBL" id="LAZR01004392">
    <property type="protein sequence ID" value="KKN09017.1"/>
    <property type="molecule type" value="Genomic_DNA"/>
</dbReference>
<reference evidence="2" key="1">
    <citation type="journal article" date="2015" name="Nature">
        <title>Complex archaea that bridge the gap between prokaryotes and eukaryotes.</title>
        <authorList>
            <person name="Spang A."/>
            <person name="Saw J.H."/>
            <person name="Jorgensen S.L."/>
            <person name="Zaremba-Niedzwiedzka K."/>
            <person name="Martijn J."/>
            <person name="Lind A.E."/>
            <person name="van Eijk R."/>
            <person name="Schleper C."/>
            <person name="Guy L."/>
            <person name="Ettema T.J."/>
        </authorList>
    </citation>
    <scope>NUCLEOTIDE SEQUENCE</scope>
</reference>
<keyword evidence="1" id="KW-1133">Transmembrane helix</keyword>
<dbReference type="PANTHER" id="PTHR31272:SF9">
    <property type="entry name" value="BLL1027 PROTEIN"/>
    <property type="match status" value="1"/>
</dbReference>
<feature type="transmembrane region" description="Helical" evidence="1">
    <location>
        <begin position="55"/>
        <end position="73"/>
    </location>
</feature>
<feature type="transmembrane region" description="Helical" evidence="1">
    <location>
        <begin position="169"/>
        <end position="187"/>
    </location>
</feature>
<protein>
    <submittedName>
        <fullName evidence="2">Uncharacterized protein</fullName>
    </submittedName>
</protein>
<dbReference type="AlphaFoldDB" id="A0A0F9NAQ0"/>
<feature type="transmembrane region" description="Helical" evidence="1">
    <location>
        <begin position="127"/>
        <end position="149"/>
    </location>
</feature>
<dbReference type="PANTHER" id="PTHR31272">
    <property type="entry name" value="CYTOCHROME C-TYPE BIOGENESIS PROTEIN HI_1454-RELATED"/>
    <property type="match status" value="1"/>
</dbReference>
<keyword evidence="1" id="KW-0472">Membrane</keyword>
<gene>
    <name evidence="2" type="ORF">LCGC14_1050840</name>
</gene>
<feature type="transmembrane region" description="Helical" evidence="1">
    <location>
        <begin position="207"/>
        <end position="227"/>
    </location>
</feature>
<keyword evidence="1" id="KW-0812">Transmembrane</keyword>
<proteinExistence type="predicted"/>
<evidence type="ECO:0000256" key="1">
    <source>
        <dbReference type="SAM" id="Phobius"/>
    </source>
</evidence>
<sequence length="256" mass="28593">MISNIIVDSILSFLGGLLAFFGPCAWLILLGFFSIVTGATLAGELGKKKKSPIRMAILLFVAGLSITFVANFFPSSLQLFLSKHYNTATKISGALIFFFGFFFLEISNAKLTFKDENSPFTNFRISASYLLLGVAFGMAWTHCLTPVLSMVIGPIVKNPALSYRGLLSLWMYALGLSVPLLTSALVIKTILNKYKVFKNYSREIKMFNGLILASLGVAVFIKPWWIFLSEILINWTHTGWKNQLEYFLIELLKKSV</sequence>
<feature type="transmembrane region" description="Helical" evidence="1">
    <location>
        <begin position="85"/>
        <end position="106"/>
    </location>
</feature>
<evidence type="ECO:0000313" key="2">
    <source>
        <dbReference type="EMBL" id="KKN09017.1"/>
    </source>
</evidence>
<organism evidence="2">
    <name type="scientific">marine sediment metagenome</name>
    <dbReference type="NCBI Taxonomy" id="412755"/>
    <lineage>
        <taxon>unclassified sequences</taxon>
        <taxon>metagenomes</taxon>
        <taxon>ecological metagenomes</taxon>
    </lineage>
</organism>
<name>A0A0F9NAQ0_9ZZZZ</name>
<feature type="transmembrane region" description="Helical" evidence="1">
    <location>
        <begin position="20"/>
        <end position="43"/>
    </location>
</feature>
<dbReference type="InterPro" id="IPR051790">
    <property type="entry name" value="Cytochrome_c-biogenesis_DsbD"/>
</dbReference>
<accession>A0A0F9NAQ0</accession>